<sequence>MTALLERQGLVEMVKTAQASGARLHSACAEVGVSVRTYQRWIDGKYSPPGIAHTVNTTLRALSGLMPKRTGR</sequence>
<gene>
    <name evidence="1" type="ordered locus">Lcho_1036</name>
</gene>
<keyword evidence="2" id="KW-1185">Reference proteome</keyword>
<evidence type="ECO:0000313" key="2">
    <source>
        <dbReference type="Proteomes" id="UP000001693"/>
    </source>
</evidence>
<protein>
    <submittedName>
        <fullName evidence="1">Uncharacterized protein</fullName>
    </submittedName>
</protein>
<dbReference type="eggNOG" id="COG2801">
    <property type="taxonomic scope" value="Bacteria"/>
</dbReference>
<dbReference type="STRING" id="395495.Lcho_1036"/>
<evidence type="ECO:0000313" key="1">
    <source>
        <dbReference type="EMBL" id="ACB33307.1"/>
    </source>
</evidence>
<organism evidence="1 2">
    <name type="scientific">Leptothrix cholodnii (strain ATCC 51168 / LMG 8142 / SP-6)</name>
    <name type="common">Leptothrix discophora (strain SP-6)</name>
    <dbReference type="NCBI Taxonomy" id="395495"/>
    <lineage>
        <taxon>Bacteria</taxon>
        <taxon>Pseudomonadati</taxon>
        <taxon>Pseudomonadota</taxon>
        <taxon>Betaproteobacteria</taxon>
        <taxon>Burkholderiales</taxon>
        <taxon>Sphaerotilaceae</taxon>
        <taxon>Leptothrix</taxon>
    </lineage>
</organism>
<dbReference type="OrthoDB" id="9799384at2"/>
<dbReference type="EMBL" id="CP001013">
    <property type="protein sequence ID" value="ACB33307.1"/>
    <property type="molecule type" value="Genomic_DNA"/>
</dbReference>
<dbReference type="Proteomes" id="UP000001693">
    <property type="component" value="Chromosome"/>
</dbReference>
<proteinExistence type="predicted"/>
<accession>B1Y3A4</accession>
<dbReference type="AlphaFoldDB" id="B1Y3A4"/>
<reference evidence="1 2" key="1">
    <citation type="submission" date="2008-03" db="EMBL/GenBank/DDBJ databases">
        <title>Complete sequence of Leptothrix cholodnii SP-6.</title>
        <authorList>
            <consortium name="US DOE Joint Genome Institute"/>
            <person name="Copeland A."/>
            <person name="Lucas S."/>
            <person name="Lapidus A."/>
            <person name="Glavina del Rio T."/>
            <person name="Dalin E."/>
            <person name="Tice H."/>
            <person name="Bruce D."/>
            <person name="Goodwin L."/>
            <person name="Pitluck S."/>
            <person name="Chertkov O."/>
            <person name="Brettin T."/>
            <person name="Detter J.C."/>
            <person name="Han C."/>
            <person name="Kuske C.R."/>
            <person name="Schmutz J."/>
            <person name="Larimer F."/>
            <person name="Land M."/>
            <person name="Hauser L."/>
            <person name="Kyrpides N."/>
            <person name="Lykidis A."/>
            <person name="Emerson D."/>
            <person name="Richardson P."/>
        </authorList>
    </citation>
    <scope>NUCLEOTIDE SEQUENCE [LARGE SCALE GENOMIC DNA]</scope>
    <source>
        <strain evidence="2">ATCC 51168 / LMG 8142 / SP-6</strain>
    </source>
</reference>
<dbReference type="HOGENOM" id="CLU_2717458_0_0_4"/>
<dbReference type="RefSeq" id="WP_012346069.1">
    <property type="nucleotide sequence ID" value="NC_010524.1"/>
</dbReference>
<name>B1Y3A4_LEPCP</name>
<dbReference type="KEGG" id="lch:Lcho_1036"/>